<reference evidence="1" key="1">
    <citation type="submission" date="2021-03" db="EMBL/GenBank/DDBJ databases">
        <title>Chromosome level genome of the anhydrobiotic midge Polypedilum vanderplanki.</title>
        <authorList>
            <person name="Yoshida Y."/>
            <person name="Kikawada T."/>
            <person name="Gusev O."/>
        </authorList>
    </citation>
    <scope>NUCLEOTIDE SEQUENCE</scope>
    <source>
        <strain evidence="1">NIAS01</strain>
        <tissue evidence="1">Whole body or cell culture</tissue>
    </source>
</reference>
<organism evidence="1 2">
    <name type="scientific">Polypedilum vanderplanki</name>
    <name type="common">Sleeping chironomid midge</name>
    <dbReference type="NCBI Taxonomy" id="319348"/>
    <lineage>
        <taxon>Eukaryota</taxon>
        <taxon>Metazoa</taxon>
        <taxon>Ecdysozoa</taxon>
        <taxon>Arthropoda</taxon>
        <taxon>Hexapoda</taxon>
        <taxon>Insecta</taxon>
        <taxon>Pterygota</taxon>
        <taxon>Neoptera</taxon>
        <taxon>Endopterygota</taxon>
        <taxon>Diptera</taxon>
        <taxon>Nematocera</taxon>
        <taxon>Chironomoidea</taxon>
        <taxon>Chironomidae</taxon>
        <taxon>Chironominae</taxon>
        <taxon>Polypedilum</taxon>
        <taxon>Polypedilum</taxon>
    </lineage>
</organism>
<proteinExistence type="predicted"/>
<sequence>MEVLSTLSTMKPQITTTASSSFVTTTQSSFESFINSIDYGTNPIVTTCSETNPNCVIDHSEQCVGDPAYCNLTEKLPLILMTSHTVRLLRVLWRSDTIPGHNNYKTQKLNTYRGKFRREFRNVLERGHCLTLKHHQRHNHWQSQYRSRYANDDQEHSFIHSTTHMIHVTPSLKRNYGCTQTCQTSFAANGATVLGRDVVRSSFQDSLKTIPSVDAKVN</sequence>
<dbReference type="EMBL" id="JADBJN010000001">
    <property type="protein sequence ID" value="KAG5684062.1"/>
    <property type="molecule type" value="Genomic_DNA"/>
</dbReference>
<dbReference type="OrthoDB" id="5987936at2759"/>
<protein>
    <submittedName>
        <fullName evidence="1">Uncharacterized protein</fullName>
    </submittedName>
</protein>
<dbReference type="AlphaFoldDB" id="A0A9J6CR15"/>
<dbReference type="Proteomes" id="UP001107558">
    <property type="component" value="Chromosome 1"/>
</dbReference>
<evidence type="ECO:0000313" key="2">
    <source>
        <dbReference type="Proteomes" id="UP001107558"/>
    </source>
</evidence>
<evidence type="ECO:0000313" key="1">
    <source>
        <dbReference type="EMBL" id="KAG5684062.1"/>
    </source>
</evidence>
<gene>
    <name evidence="1" type="ORF">PVAND_013311</name>
</gene>
<accession>A0A9J6CR15</accession>
<comment type="caution">
    <text evidence="1">The sequence shown here is derived from an EMBL/GenBank/DDBJ whole genome shotgun (WGS) entry which is preliminary data.</text>
</comment>
<keyword evidence="2" id="KW-1185">Reference proteome</keyword>
<name>A0A9J6CR15_POLVA</name>